<evidence type="ECO:0000256" key="3">
    <source>
        <dbReference type="ARBA" id="ARBA00022989"/>
    </source>
</evidence>
<comment type="subcellular location">
    <subcellularLocation>
        <location evidence="1">Endomembrane system</location>
        <topology evidence="1">Multi-pass membrane protein</topology>
    </subcellularLocation>
</comment>
<dbReference type="Pfam" id="PF04191">
    <property type="entry name" value="PEMT"/>
    <property type="match status" value="1"/>
</dbReference>
<evidence type="ECO:0000313" key="5">
    <source>
        <dbReference type="EMBL" id="EFQ82863.1"/>
    </source>
</evidence>
<dbReference type="GO" id="GO:0012505">
    <property type="term" value="C:endomembrane system"/>
    <property type="evidence" value="ECO:0007669"/>
    <property type="project" value="UniProtKB-SubCell"/>
</dbReference>
<keyword evidence="6" id="KW-1185">Reference proteome</keyword>
<comment type="caution">
    <text evidence="5">The sequence shown here is derived from an EMBL/GenBank/DDBJ whole genome shotgun (WGS) entry which is preliminary data.</text>
</comment>
<organism evidence="5 6">
    <name type="scientific">Aeromicrobium marinum DSM 15272</name>
    <dbReference type="NCBI Taxonomy" id="585531"/>
    <lineage>
        <taxon>Bacteria</taxon>
        <taxon>Bacillati</taxon>
        <taxon>Actinomycetota</taxon>
        <taxon>Actinomycetes</taxon>
        <taxon>Propionibacteriales</taxon>
        <taxon>Nocardioidaceae</taxon>
        <taxon>Aeromicrobium</taxon>
    </lineage>
</organism>
<dbReference type="AlphaFoldDB" id="E2SED6"/>
<dbReference type="RefSeq" id="WP_007077164.1">
    <property type="nucleotide sequence ID" value="NZ_CM001024.1"/>
</dbReference>
<dbReference type="STRING" id="585531.HMPREF0063_12072"/>
<reference evidence="5" key="1">
    <citation type="submission" date="2010-08" db="EMBL/GenBank/DDBJ databases">
        <authorList>
            <person name="Muzny D."/>
            <person name="Qin X."/>
            <person name="Buhay C."/>
            <person name="Dugan-Rocha S."/>
            <person name="Ding Y."/>
            <person name="Chen G."/>
            <person name="Hawes A."/>
            <person name="Holder M."/>
            <person name="Jhangiani S."/>
            <person name="Johnson A."/>
            <person name="Khan Z."/>
            <person name="Li Z."/>
            <person name="Liu W."/>
            <person name="Liu X."/>
            <person name="Perez L."/>
            <person name="Shen H."/>
            <person name="Wang Q."/>
            <person name="Watt J."/>
            <person name="Xi L."/>
            <person name="Xin Y."/>
            <person name="Zhou J."/>
            <person name="Deng J."/>
            <person name="Jiang H."/>
            <person name="Liu Y."/>
            <person name="Qu J."/>
            <person name="Song X.-Z."/>
            <person name="Zhang L."/>
            <person name="Villasana D."/>
            <person name="Johnson A."/>
            <person name="Liu J."/>
            <person name="Liyanage D."/>
            <person name="Lorensuhewa L."/>
            <person name="Robinson T."/>
            <person name="Song A."/>
            <person name="Song B.-B."/>
            <person name="Dinh H."/>
            <person name="Thornton R."/>
            <person name="Coyle M."/>
            <person name="Francisco L."/>
            <person name="Jackson L."/>
            <person name="Javaid M."/>
            <person name="Korchina V."/>
            <person name="Kovar C."/>
            <person name="Mata R."/>
            <person name="Mathew T."/>
            <person name="Ngo R."/>
            <person name="Nguyen L."/>
            <person name="Nguyen N."/>
            <person name="Okwuonu G."/>
            <person name="Ongeri F."/>
            <person name="Pham C."/>
            <person name="Simmons D."/>
            <person name="Wilczek-Boney K."/>
            <person name="Hale W."/>
            <person name="Jakkamsetti A."/>
            <person name="Pham P."/>
            <person name="Ruth R."/>
            <person name="San Lucas F."/>
            <person name="Warren J."/>
            <person name="Zhang J."/>
            <person name="Zhao Z."/>
            <person name="Zhou C."/>
            <person name="Zhu D."/>
            <person name="Lee S."/>
            <person name="Bess C."/>
            <person name="Blankenburg K."/>
            <person name="Forbes L."/>
            <person name="Fu Q."/>
            <person name="Gubbala S."/>
            <person name="Hirani K."/>
            <person name="Jayaseelan J.C."/>
            <person name="Lara F."/>
            <person name="Munidasa M."/>
            <person name="Palculict T."/>
            <person name="Patil S."/>
            <person name="Pu L.-L."/>
            <person name="Saada N."/>
            <person name="Tang L."/>
            <person name="Weissenberger G."/>
            <person name="Zhu Y."/>
            <person name="Hemphill L."/>
            <person name="Shang Y."/>
            <person name="Youmans B."/>
            <person name="Ayvaz T."/>
            <person name="Ross M."/>
            <person name="Santibanez J."/>
            <person name="Aqrawi P."/>
            <person name="Gross S."/>
            <person name="Joshi V."/>
            <person name="Fowler G."/>
            <person name="Nazareth L."/>
            <person name="Reid J."/>
            <person name="Worley K."/>
            <person name="Petrosino J."/>
            <person name="Highlander S."/>
            <person name="Gibbs R."/>
        </authorList>
    </citation>
    <scope>NUCLEOTIDE SEQUENCE [LARGE SCALE GENOMIC DNA]</scope>
    <source>
        <strain evidence="5">DSM 15272</strain>
    </source>
</reference>
<keyword evidence="3" id="KW-1133">Transmembrane helix</keyword>
<sequence length="122" mass="13288">MILAASLGLLAWAVRAFRRHETTVDPLAPERASQLVSDGPFLLTRNPMYVAMAGVLVANAVARRSTLGMLPAAGVVLLIDKAQIEAEERAMADKFGAEWVRYVATTPRWLSPRSFPGRKPSV</sequence>
<accession>E2SED6</accession>
<dbReference type="Proteomes" id="UP000003111">
    <property type="component" value="Unassembled WGS sequence"/>
</dbReference>
<dbReference type="InterPro" id="IPR007318">
    <property type="entry name" value="Phopholipid_MeTrfase"/>
</dbReference>
<gene>
    <name evidence="5" type="ORF">HMPREF0063_12072</name>
</gene>
<keyword evidence="2" id="KW-0812">Transmembrane</keyword>
<keyword evidence="4" id="KW-0472">Membrane</keyword>
<protein>
    <recommendedName>
        <fullName evidence="7">Isoprenylcysteine carboxyl methyltransferase family protein</fullName>
    </recommendedName>
</protein>
<evidence type="ECO:0000256" key="2">
    <source>
        <dbReference type="ARBA" id="ARBA00022692"/>
    </source>
</evidence>
<dbReference type="EMBL" id="ACLF03000006">
    <property type="protein sequence ID" value="EFQ82863.1"/>
    <property type="molecule type" value="Genomic_DNA"/>
</dbReference>
<dbReference type="eggNOG" id="COG2020">
    <property type="taxonomic scope" value="Bacteria"/>
</dbReference>
<evidence type="ECO:0000256" key="1">
    <source>
        <dbReference type="ARBA" id="ARBA00004127"/>
    </source>
</evidence>
<evidence type="ECO:0000313" key="6">
    <source>
        <dbReference type="Proteomes" id="UP000003111"/>
    </source>
</evidence>
<evidence type="ECO:0008006" key="7">
    <source>
        <dbReference type="Google" id="ProtNLM"/>
    </source>
</evidence>
<proteinExistence type="predicted"/>
<dbReference type="Gene3D" id="1.20.120.1630">
    <property type="match status" value="1"/>
</dbReference>
<dbReference type="HOGENOM" id="CLU_065200_4_2_11"/>
<name>E2SED6_9ACTN</name>
<evidence type="ECO:0000256" key="4">
    <source>
        <dbReference type="ARBA" id="ARBA00023136"/>
    </source>
</evidence>